<dbReference type="SMART" id="SM00213">
    <property type="entry name" value="UBQ"/>
    <property type="match status" value="1"/>
</dbReference>
<dbReference type="PROSITE" id="PS50053">
    <property type="entry name" value="UBIQUITIN_2"/>
    <property type="match status" value="1"/>
</dbReference>
<evidence type="ECO:0000259" key="2">
    <source>
        <dbReference type="PROSITE" id="PS50053"/>
    </source>
</evidence>
<dbReference type="InterPro" id="IPR000626">
    <property type="entry name" value="Ubiquitin-like_dom"/>
</dbReference>
<feature type="domain" description="Ubiquitin-like" evidence="2">
    <location>
        <begin position="1"/>
        <end position="75"/>
    </location>
</feature>
<evidence type="ECO:0000313" key="3">
    <source>
        <dbReference type="Ensembl" id="ENSOABP00000061424.1"/>
    </source>
</evidence>
<dbReference type="PANTHER" id="PTHR10666">
    <property type="entry name" value="UBIQUITIN"/>
    <property type="match status" value="1"/>
</dbReference>
<dbReference type="InterPro" id="IPR019956">
    <property type="entry name" value="Ubiquitin_dom"/>
</dbReference>
<dbReference type="Gene3D" id="3.10.20.90">
    <property type="entry name" value="Phosphatidylinositol 3-kinase Catalytic Subunit, Chain A, domain 1"/>
    <property type="match status" value="1"/>
</dbReference>
<dbReference type="Pfam" id="PF00240">
    <property type="entry name" value="ubiquitin"/>
    <property type="match status" value="1"/>
</dbReference>
<reference evidence="3" key="2">
    <citation type="submission" date="2025-08" db="UniProtKB">
        <authorList>
            <consortium name="Ensembl"/>
        </authorList>
    </citation>
    <scope>IDENTIFICATION</scope>
</reference>
<organism evidence="3 4">
    <name type="scientific">Oreochromis aureus</name>
    <name type="common">Israeli tilapia</name>
    <name type="synonym">Chromis aureus</name>
    <dbReference type="NCBI Taxonomy" id="47969"/>
    <lineage>
        <taxon>Eukaryota</taxon>
        <taxon>Metazoa</taxon>
        <taxon>Chordata</taxon>
        <taxon>Craniata</taxon>
        <taxon>Vertebrata</taxon>
        <taxon>Euteleostomi</taxon>
        <taxon>Actinopterygii</taxon>
        <taxon>Neopterygii</taxon>
        <taxon>Teleostei</taxon>
        <taxon>Neoteleostei</taxon>
        <taxon>Acanthomorphata</taxon>
        <taxon>Ovalentaria</taxon>
        <taxon>Cichlomorphae</taxon>
        <taxon>Cichliformes</taxon>
        <taxon>Cichlidae</taxon>
        <taxon>African cichlids</taxon>
        <taxon>Pseudocrenilabrinae</taxon>
        <taxon>Oreochromini</taxon>
        <taxon>Oreochromis</taxon>
    </lineage>
</organism>
<feature type="region of interest" description="Disordered" evidence="1">
    <location>
        <begin position="92"/>
        <end position="112"/>
    </location>
</feature>
<gene>
    <name evidence="3" type="primary">LOC116316721</name>
</gene>
<evidence type="ECO:0000313" key="4">
    <source>
        <dbReference type="Proteomes" id="UP000472276"/>
    </source>
</evidence>
<dbReference type="FunFam" id="3.10.20.90:FF:000160">
    <property type="entry name" value="Polyubiquitin-C"/>
    <property type="match status" value="1"/>
</dbReference>
<proteinExistence type="predicted"/>
<name>A0AAZ1X172_OREAU</name>
<sequence length="142" mass="16027">MLVIVKTLTGKDLNIEVEPSDTIENLKYKIQDKEGIPPEQQRLLFGKQLEDGCTLTDYGIQNGALIYMVIRLRGGGQLEQNIEESIEIEVPYSKEDFSEEDFSEEDSSGEDFSEEDDAHFIVFALFKGACLLYCYDPSRAAS</sequence>
<accession>A0AAZ1X172</accession>
<dbReference type="SUPFAM" id="SSF54236">
    <property type="entry name" value="Ubiquitin-like"/>
    <property type="match status" value="1"/>
</dbReference>
<evidence type="ECO:0000256" key="1">
    <source>
        <dbReference type="SAM" id="MobiDB-lite"/>
    </source>
</evidence>
<dbReference type="PRINTS" id="PR00348">
    <property type="entry name" value="UBIQUITIN"/>
</dbReference>
<dbReference type="Ensembl" id="ENSOABT00000070215.1">
    <property type="protein sequence ID" value="ENSOABP00000061424.1"/>
    <property type="gene ID" value="ENSOABG00000026586.1"/>
</dbReference>
<reference evidence="4" key="1">
    <citation type="submission" date="2020-03" db="EMBL/GenBank/DDBJ databases">
        <title>Evolution of repeat sequences and sex chromosomes of tilapia species revealed by chromosome-level genomes.</title>
        <authorList>
            <person name="Xu L."/>
            <person name="Tao W."/>
            <person name="Wang D."/>
            <person name="Zhou Q."/>
        </authorList>
    </citation>
    <scope>NUCLEOTIDE SEQUENCE [LARGE SCALE GENOMIC DNA]</scope>
    <source>
        <strain evidence="4">Israel</strain>
    </source>
</reference>
<dbReference type="InterPro" id="IPR050158">
    <property type="entry name" value="Ubiquitin_ubiquitin-like"/>
</dbReference>
<reference evidence="3" key="3">
    <citation type="submission" date="2025-09" db="UniProtKB">
        <authorList>
            <consortium name="Ensembl"/>
        </authorList>
    </citation>
    <scope>IDENTIFICATION</scope>
</reference>
<dbReference type="InterPro" id="IPR029071">
    <property type="entry name" value="Ubiquitin-like_domsf"/>
</dbReference>
<protein>
    <recommendedName>
        <fullName evidence="2">Ubiquitin-like domain-containing protein</fullName>
    </recommendedName>
</protein>
<keyword evidence="4" id="KW-1185">Reference proteome</keyword>
<feature type="compositionally biased region" description="Acidic residues" evidence="1">
    <location>
        <begin position="97"/>
        <end position="112"/>
    </location>
</feature>
<dbReference type="Proteomes" id="UP000472276">
    <property type="component" value="Unassembled WGS sequence"/>
</dbReference>
<dbReference type="AlphaFoldDB" id="A0AAZ1X172"/>